<dbReference type="Pfam" id="PF08443">
    <property type="entry name" value="RimK"/>
    <property type="match status" value="1"/>
</dbReference>
<dbReference type="EMBL" id="JAECZC010000060">
    <property type="protein sequence ID" value="MBH8565387.1"/>
    <property type="molecule type" value="Genomic_DNA"/>
</dbReference>
<comment type="caution">
    <text evidence="3">The sequence shown here is derived from an EMBL/GenBank/DDBJ whole genome shotgun (WGS) entry which is preliminary data.</text>
</comment>
<keyword evidence="3" id="KW-0436">Ligase</keyword>
<evidence type="ECO:0000259" key="2">
    <source>
        <dbReference type="PROSITE" id="PS50975"/>
    </source>
</evidence>
<dbReference type="SUPFAM" id="SSF56059">
    <property type="entry name" value="Glutathione synthetase ATP-binding domain-like"/>
    <property type="match status" value="1"/>
</dbReference>
<sequence>MLTNIRLLLEACKHLNIEFKCLHTNDNLVRVVINQKPYYFTNFSTPFLPQSISQIFKDKDYTYHLFKDKVNVPKTKAFLSPFCEDKYKIYLEHQDIDSILEAIQKTFVLPVIIKRNSGSSGTNVFLCQNIEQVRFSLEKIFDVNSKEYDYVALAQEYIDIVHEYRAIVFKNKLLLLYEKSKAEAQFIGNLSPLHWEGAKAIHITETRVVSAIENFIKPIFPDFPIDYAGFDIALDKNGKYWLIEINSHPNFDIFIRDNNERIIVEMFKTILQNLS</sequence>
<dbReference type="AlphaFoldDB" id="A0A8J7HTR7"/>
<evidence type="ECO:0000313" key="3">
    <source>
        <dbReference type="EMBL" id="MBH8565387.1"/>
    </source>
</evidence>
<dbReference type="Proteomes" id="UP000632766">
    <property type="component" value="Unassembled WGS sequence"/>
</dbReference>
<organism evidence="3 4">
    <name type="scientific">Amazonocrinis nigriterrae CENA67</name>
    <dbReference type="NCBI Taxonomy" id="2794033"/>
    <lineage>
        <taxon>Bacteria</taxon>
        <taxon>Bacillati</taxon>
        <taxon>Cyanobacteriota</taxon>
        <taxon>Cyanophyceae</taxon>
        <taxon>Nostocales</taxon>
        <taxon>Nostocaceae</taxon>
        <taxon>Amazonocrinis</taxon>
        <taxon>Amazonocrinis nigriterrae</taxon>
    </lineage>
</organism>
<keyword evidence="1" id="KW-0067">ATP-binding</keyword>
<reference evidence="3 4" key="1">
    <citation type="journal article" date="2021" name="Int. J. Syst. Evol. Microbiol.">
        <title>Amazonocrinis nigriterrae gen. nov., sp. nov., Atlanticothrix silvestris gen. nov., sp. nov. and Dendronalium phyllosphericum gen. nov., sp. nov., nostocacean cyanobacteria from Brazilian environments.</title>
        <authorList>
            <person name="Alvarenga D.O."/>
            <person name="Andreote A.P.D."/>
            <person name="Branco L.H.Z."/>
            <person name="Delbaje E."/>
            <person name="Cruz R.B."/>
            <person name="Varani A.M."/>
            <person name="Fiore M.F."/>
        </authorList>
    </citation>
    <scope>NUCLEOTIDE SEQUENCE [LARGE SCALE GENOMIC DNA]</scope>
    <source>
        <strain evidence="3 4">CENA67</strain>
    </source>
</reference>
<dbReference type="GO" id="GO:0046872">
    <property type="term" value="F:metal ion binding"/>
    <property type="evidence" value="ECO:0007669"/>
    <property type="project" value="InterPro"/>
</dbReference>
<keyword evidence="4" id="KW-1185">Reference proteome</keyword>
<name>A0A8J7HTR7_9NOST</name>
<feature type="domain" description="ATP-grasp" evidence="2">
    <location>
        <begin position="76"/>
        <end position="275"/>
    </location>
</feature>
<gene>
    <name evidence="3" type="ORF">I8748_24965</name>
</gene>
<dbReference type="Gene3D" id="3.30.470.20">
    <property type="entry name" value="ATP-grasp fold, B domain"/>
    <property type="match status" value="1"/>
</dbReference>
<dbReference type="GO" id="GO:0018169">
    <property type="term" value="F:ribosomal S6-glutamic acid ligase activity"/>
    <property type="evidence" value="ECO:0007669"/>
    <property type="project" value="TreeGrafter"/>
</dbReference>
<evidence type="ECO:0000256" key="1">
    <source>
        <dbReference type="PROSITE-ProRule" id="PRU00409"/>
    </source>
</evidence>
<dbReference type="GO" id="GO:0009432">
    <property type="term" value="P:SOS response"/>
    <property type="evidence" value="ECO:0007669"/>
    <property type="project" value="TreeGrafter"/>
</dbReference>
<accession>A0A8J7HTR7</accession>
<dbReference type="GO" id="GO:0005524">
    <property type="term" value="F:ATP binding"/>
    <property type="evidence" value="ECO:0007669"/>
    <property type="project" value="UniProtKB-UniRule"/>
</dbReference>
<keyword evidence="1" id="KW-0547">Nucleotide-binding</keyword>
<protein>
    <submittedName>
        <fullName evidence="3">Alpha-L-glutamate ligase</fullName>
    </submittedName>
</protein>
<dbReference type="PANTHER" id="PTHR21621">
    <property type="entry name" value="RIBOSOMAL PROTEIN S6 MODIFICATION PROTEIN"/>
    <property type="match status" value="1"/>
</dbReference>
<evidence type="ECO:0000313" key="4">
    <source>
        <dbReference type="Proteomes" id="UP000632766"/>
    </source>
</evidence>
<dbReference type="InterPro" id="IPR013815">
    <property type="entry name" value="ATP_grasp_subdomain_1"/>
</dbReference>
<proteinExistence type="predicted"/>
<dbReference type="InterPro" id="IPR013651">
    <property type="entry name" value="ATP-grasp_RimK-type"/>
</dbReference>
<dbReference type="GO" id="GO:0005737">
    <property type="term" value="C:cytoplasm"/>
    <property type="evidence" value="ECO:0007669"/>
    <property type="project" value="TreeGrafter"/>
</dbReference>
<dbReference type="PROSITE" id="PS50975">
    <property type="entry name" value="ATP_GRASP"/>
    <property type="match status" value="1"/>
</dbReference>
<dbReference type="InterPro" id="IPR011761">
    <property type="entry name" value="ATP-grasp"/>
</dbReference>
<dbReference type="PANTHER" id="PTHR21621:SF0">
    <property type="entry name" value="BETA-CITRYLGLUTAMATE SYNTHASE B-RELATED"/>
    <property type="match status" value="1"/>
</dbReference>
<dbReference type="RefSeq" id="WP_198127187.1">
    <property type="nucleotide sequence ID" value="NZ_JAECZC010000060.1"/>
</dbReference>
<dbReference type="Gene3D" id="3.30.1490.20">
    <property type="entry name" value="ATP-grasp fold, A domain"/>
    <property type="match status" value="1"/>
</dbReference>